<dbReference type="Proteomes" id="UP000318578">
    <property type="component" value="Unassembled WGS sequence"/>
</dbReference>
<reference evidence="6 7" key="1">
    <citation type="submission" date="2019-07" db="EMBL/GenBank/DDBJ databases">
        <title>New species of Amycolatopsis and Streptomyces.</title>
        <authorList>
            <person name="Duangmal K."/>
            <person name="Teo W.F.A."/>
            <person name="Lipun K."/>
        </authorList>
    </citation>
    <scope>NUCLEOTIDE SEQUENCE [LARGE SCALE GENOMIC DNA]</scope>
    <source>
        <strain evidence="6 7">JCM 30562</strain>
    </source>
</reference>
<dbReference type="PANTHER" id="PTHR30055">
    <property type="entry name" value="HTH-TYPE TRANSCRIPTIONAL REGULATOR RUTR"/>
    <property type="match status" value="1"/>
</dbReference>
<dbReference type="PRINTS" id="PR00455">
    <property type="entry name" value="HTHTETR"/>
</dbReference>
<evidence type="ECO:0000313" key="7">
    <source>
        <dbReference type="Proteomes" id="UP000318578"/>
    </source>
</evidence>
<dbReference type="GO" id="GO:0000976">
    <property type="term" value="F:transcription cis-regulatory region binding"/>
    <property type="evidence" value="ECO:0007669"/>
    <property type="project" value="TreeGrafter"/>
</dbReference>
<dbReference type="OrthoDB" id="956698at2"/>
<evidence type="ECO:0000256" key="4">
    <source>
        <dbReference type="PROSITE-ProRule" id="PRU00335"/>
    </source>
</evidence>
<dbReference type="InterPro" id="IPR023772">
    <property type="entry name" value="DNA-bd_HTH_TetR-type_CS"/>
</dbReference>
<evidence type="ECO:0000256" key="3">
    <source>
        <dbReference type="ARBA" id="ARBA00023163"/>
    </source>
</evidence>
<comment type="caution">
    <text evidence="6">The sequence shown here is derived from an EMBL/GenBank/DDBJ whole genome shotgun (WGS) entry which is preliminary data.</text>
</comment>
<dbReference type="PANTHER" id="PTHR30055:SF238">
    <property type="entry name" value="MYCOFACTOCIN BIOSYNTHESIS TRANSCRIPTIONAL REGULATOR MFTR-RELATED"/>
    <property type="match status" value="1"/>
</dbReference>
<evidence type="ECO:0000256" key="2">
    <source>
        <dbReference type="ARBA" id="ARBA00023125"/>
    </source>
</evidence>
<protein>
    <submittedName>
        <fullName evidence="6">TetR family transcriptional regulator</fullName>
    </submittedName>
</protein>
<dbReference type="EMBL" id="VJZA01000001">
    <property type="protein sequence ID" value="TVT26066.1"/>
    <property type="molecule type" value="Genomic_DNA"/>
</dbReference>
<feature type="domain" description="HTH tetR-type" evidence="5">
    <location>
        <begin position="13"/>
        <end position="73"/>
    </location>
</feature>
<evidence type="ECO:0000313" key="6">
    <source>
        <dbReference type="EMBL" id="TVT26066.1"/>
    </source>
</evidence>
<evidence type="ECO:0000259" key="5">
    <source>
        <dbReference type="PROSITE" id="PS50977"/>
    </source>
</evidence>
<keyword evidence="1" id="KW-0805">Transcription regulation</keyword>
<gene>
    <name evidence="6" type="ORF">FNH06_01180</name>
</gene>
<dbReference type="InterPro" id="IPR009057">
    <property type="entry name" value="Homeodomain-like_sf"/>
</dbReference>
<accession>A0A558AP94</accession>
<proteinExistence type="predicted"/>
<dbReference type="InterPro" id="IPR050109">
    <property type="entry name" value="HTH-type_TetR-like_transc_reg"/>
</dbReference>
<dbReference type="InterPro" id="IPR041347">
    <property type="entry name" value="MftR_C"/>
</dbReference>
<keyword evidence="2 4" id="KW-0238">DNA-binding</keyword>
<evidence type="ECO:0000256" key="1">
    <source>
        <dbReference type="ARBA" id="ARBA00023015"/>
    </source>
</evidence>
<dbReference type="RefSeq" id="WP_144632201.1">
    <property type="nucleotide sequence ID" value="NZ_BNAX01000008.1"/>
</dbReference>
<keyword evidence="3" id="KW-0804">Transcription</keyword>
<dbReference type="InterPro" id="IPR001647">
    <property type="entry name" value="HTH_TetR"/>
</dbReference>
<dbReference type="Gene3D" id="1.10.10.60">
    <property type="entry name" value="Homeodomain-like"/>
    <property type="match status" value="1"/>
</dbReference>
<dbReference type="PROSITE" id="PS50977">
    <property type="entry name" value="HTH_TETR_2"/>
    <property type="match status" value="1"/>
</dbReference>
<sequence>MTDDLGRREQKKLATRRALADAALRLCVEKGFDQVTVEQITHEAGVSLRTFFNYFSGKEDAVVAGDAATAEALVAAFARRPTGEPVLTALHAAITEVLPAHIDRTQANQRRALRRIPALLPHQLAAFAAYEQQLAEAVAGRMNTDTDTDPYPATLAAAVLACLRVAVQRWLDASSSADRPSLAKSVDAMLTLLAEGFDTR</sequence>
<keyword evidence="7" id="KW-1185">Reference proteome</keyword>
<dbReference type="Pfam" id="PF17754">
    <property type="entry name" value="TetR_C_14"/>
    <property type="match status" value="1"/>
</dbReference>
<dbReference type="Pfam" id="PF00440">
    <property type="entry name" value="TetR_N"/>
    <property type="match status" value="1"/>
</dbReference>
<dbReference type="SUPFAM" id="SSF46689">
    <property type="entry name" value="Homeodomain-like"/>
    <property type="match status" value="1"/>
</dbReference>
<dbReference type="GO" id="GO:0003700">
    <property type="term" value="F:DNA-binding transcription factor activity"/>
    <property type="evidence" value="ECO:0007669"/>
    <property type="project" value="TreeGrafter"/>
</dbReference>
<dbReference type="AlphaFoldDB" id="A0A558AP94"/>
<name>A0A558AP94_9PSEU</name>
<organism evidence="6 7">
    <name type="scientific">Amycolatopsis acidiphila</name>
    <dbReference type="NCBI Taxonomy" id="715473"/>
    <lineage>
        <taxon>Bacteria</taxon>
        <taxon>Bacillati</taxon>
        <taxon>Actinomycetota</taxon>
        <taxon>Actinomycetes</taxon>
        <taxon>Pseudonocardiales</taxon>
        <taxon>Pseudonocardiaceae</taxon>
        <taxon>Amycolatopsis</taxon>
    </lineage>
</organism>
<dbReference type="Gene3D" id="1.10.357.10">
    <property type="entry name" value="Tetracycline Repressor, domain 2"/>
    <property type="match status" value="1"/>
</dbReference>
<dbReference type="PROSITE" id="PS01081">
    <property type="entry name" value="HTH_TETR_1"/>
    <property type="match status" value="1"/>
</dbReference>
<feature type="DNA-binding region" description="H-T-H motif" evidence="4">
    <location>
        <begin position="36"/>
        <end position="55"/>
    </location>
</feature>